<gene>
    <name evidence="1" type="ORF">FOY91_02885</name>
</gene>
<evidence type="ECO:0000313" key="1">
    <source>
        <dbReference type="EMBL" id="TVV76828.1"/>
    </source>
</evidence>
<evidence type="ECO:0000313" key="2">
    <source>
        <dbReference type="Proteomes" id="UP000318681"/>
    </source>
</evidence>
<dbReference type="OrthoDB" id="5145750at2"/>
<dbReference type="RefSeq" id="WP_145147948.1">
    <property type="nucleotide sequence ID" value="NZ_VNIM01000006.1"/>
</dbReference>
<proteinExistence type="predicted"/>
<name>A0A558RBW7_9SPHN</name>
<sequence>MADIDGAWDCATASPMGEQKMVLTVKRDGDRFTGDLTGALGSLPVTDGQVSGDTLTFSMEVTMPFPIRIACQATITGDTLAGTATVGAFGSYPMTGTRKA</sequence>
<keyword evidence="2" id="KW-1185">Reference proteome</keyword>
<dbReference type="Proteomes" id="UP000318681">
    <property type="component" value="Unassembled WGS sequence"/>
</dbReference>
<comment type="caution">
    <text evidence="1">The sequence shown here is derived from an EMBL/GenBank/DDBJ whole genome shotgun (WGS) entry which is preliminary data.</text>
</comment>
<organism evidence="1 2">
    <name type="scientific">Alterirhizorhabdus solaris</name>
    <dbReference type="NCBI Taxonomy" id="2529389"/>
    <lineage>
        <taxon>Bacteria</taxon>
        <taxon>Pseudomonadati</taxon>
        <taxon>Pseudomonadota</taxon>
        <taxon>Alphaproteobacteria</taxon>
        <taxon>Sphingomonadales</taxon>
        <taxon>Rhizorhabdaceae</taxon>
        <taxon>Alterirhizorhabdus</taxon>
    </lineage>
</organism>
<dbReference type="AlphaFoldDB" id="A0A558RBW7"/>
<dbReference type="EMBL" id="VNIM01000006">
    <property type="protein sequence ID" value="TVV76828.1"/>
    <property type="molecule type" value="Genomic_DNA"/>
</dbReference>
<accession>A0A558RBW7</accession>
<protein>
    <submittedName>
        <fullName evidence="1">Uncharacterized protein</fullName>
    </submittedName>
</protein>
<reference evidence="1 2" key="1">
    <citation type="submission" date="2019-07" db="EMBL/GenBank/DDBJ databases">
        <title>Sphingomonas solaris sp. nov., isolated from a solar panel from Boston, Massachusetts.</title>
        <authorList>
            <person name="Tanner K."/>
            <person name="Pascual J."/>
            <person name="Mancuso C."/>
            <person name="Pereto J."/>
            <person name="Khalil A."/>
            <person name="Vilanova C."/>
        </authorList>
    </citation>
    <scope>NUCLEOTIDE SEQUENCE [LARGE SCALE GENOMIC DNA]</scope>
    <source>
        <strain evidence="1 2">R4DWN</strain>
    </source>
</reference>